<dbReference type="AlphaFoldDB" id="A0A0H4TLT2"/>
<dbReference type="Pfam" id="PF00281">
    <property type="entry name" value="Ribosomal_L5"/>
    <property type="match status" value="1"/>
</dbReference>
<dbReference type="FunFam" id="3.30.1440.10:FF:000001">
    <property type="entry name" value="50S ribosomal protein L5"/>
    <property type="match status" value="1"/>
</dbReference>
<dbReference type="GO" id="GO:0005840">
    <property type="term" value="C:ribosome"/>
    <property type="evidence" value="ECO:0007669"/>
    <property type="project" value="UniProtKB-KW"/>
</dbReference>
<dbReference type="EMBL" id="KT006969">
    <property type="protein sequence ID" value="AKQ01504.1"/>
    <property type="molecule type" value="Genomic_DNA"/>
</dbReference>
<dbReference type="InterPro" id="IPR020930">
    <property type="entry name" value="Ribosomal_uL5_bac-type"/>
</dbReference>
<dbReference type="GO" id="GO:1990904">
    <property type="term" value="C:ribonucleoprotein complex"/>
    <property type="evidence" value="ECO:0007669"/>
    <property type="project" value="UniProtKB-KW"/>
</dbReference>
<dbReference type="PROSITE" id="PS00358">
    <property type="entry name" value="RIBOSOMAL_L5"/>
    <property type="match status" value="1"/>
</dbReference>
<proteinExistence type="inferred from homology"/>
<evidence type="ECO:0000256" key="4">
    <source>
        <dbReference type="ARBA" id="ARBA00035245"/>
    </source>
</evidence>
<dbReference type="GO" id="GO:0006412">
    <property type="term" value="P:translation"/>
    <property type="evidence" value="ECO:0007669"/>
    <property type="project" value="UniProtKB-UniRule"/>
</dbReference>
<dbReference type="PANTHER" id="PTHR11994">
    <property type="entry name" value="60S RIBOSOMAL PROTEIN L11-RELATED"/>
    <property type="match status" value="1"/>
</dbReference>
<evidence type="ECO:0000313" key="9">
    <source>
        <dbReference type="EMBL" id="AKQ01504.1"/>
    </source>
</evidence>
<reference evidence="9" key="1">
    <citation type="journal article" date="2015" name="ISME J.">
        <title>Aquifer environment selects for microbial species cohorts in sediment and groundwater.</title>
        <authorList>
            <person name="Hug L.A."/>
            <person name="Thomas B.C."/>
            <person name="Brown C.T."/>
            <person name="Frischkorn K.R."/>
            <person name="Williams K.H."/>
            <person name="Tringe S.G."/>
            <person name="Banfield J.F."/>
        </authorList>
    </citation>
    <scope>NUCLEOTIDE SEQUENCE</scope>
</reference>
<evidence type="ECO:0000256" key="1">
    <source>
        <dbReference type="ARBA" id="ARBA00008553"/>
    </source>
</evidence>
<feature type="domain" description="Large ribosomal subunit protein uL5 C-terminal" evidence="8">
    <location>
        <begin position="89"/>
        <end position="181"/>
    </location>
</feature>
<organism evidence="9">
    <name type="scientific">uncultured Microgenomates bacterium Rifle_16ft_4_minimus_19697</name>
    <dbReference type="NCBI Taxonomy" id="1665107"/>
    <lineage>
        <taxon>Bacteria</taxon>
        <taxon>Candidatus Microgenomatota</taxon>
        <taxon>environmental samples</taxon>
    </lineage>
</organism>
<evidence type="ECO:0000256" key="5">
    <source>
        <dbReference type="HAMAP-Rule" id="MF_01333"/>
    </source>
</evidence>
<keyword evidence="5" id="KW-0694">RNA-binding</keyword>
<dbReference type="InterPro" id="IPR022803">
    <property type="entry name" value="Ribosomal_uL5_dom_sf"/>
</dbReference>
<feature type="domain" description="Large ribosomal subunit protein uL5 N-terminal" evidence="7">
    <location>
        <begin position="28"/>
        <end position="84"/>
    </location>
</feature>
<dbReference type="Gene3D" id="3.30.1440.10">
    <property type="match status" value="1"/>
</dbReference>
<dbReference type="GO" id="GO:0003735">
    <property type="term" value="F:structural constituent of ribosome"/>
    <property type="evidence" value="ECO:0007669"/>
    <property type="project" value="InterPro"/>
</dbReference>
<comment type="subunit">
    <text evidence="5">Part of the 50S ribosomal subunit; part of the 5S rRNA/L5/L18/L25 subcomplex. Contacts the 5S rRNA and the P site tRNA. Forms a bridge to the 30S subunit in the 70S ribosome.</text>
</comment>
<evidence type="ECO:0000256" key="2">
    <source>
        <dbReference type="ARBA" id="ARBA00022980"/>
    </source>
</evidence>
<evidence type="ECO:0000259" key="7">
    <source>
        <dbReference type="Pfam" id="PF00281"/>
    </source>
</evidence>
<comment type="function">
    <text evidence="5">This is 1 of the proteins that bind and probably mediate the attachment of the 5S RNA into the large ribosomal subunit, where it forms part of the central protuberance. In the 70S ribosome it contacts protein S13 of the 30S subunit (bridge B1b), connecting the 2 subunits; this bridge is implicated in subunit movement. Contacts the P site tRNA; the 5S rRNA and some of its associated proteins might help stabilize positioning of ribosome-bound tRNAs.</text>
</comment>
<keyword evidence="3 5" id="KW-0687">Ribonucleoprotein</keyword>
<keyword evidence="5" id="KW-0699">rRNA-binding</keyword>
<evidence type="ECO:0000259" key="8">
    <source>
        <dbReference type="Pfam" id="PF00673"/>
    </source>
</evidence>
<dbReference type="SUPFAM" id="SSF55282">
    <property type="entry name" value="RL5-like"/>
    <property type="match status" value="1"/>
</dbReference>
<dbReference type="NCBIfam" id="NF000585">
    <property type="entry name" value="PRK00010.1"/>
    <property type="match status" value="1"/>
</dbReference>
<dbReference type="HAMAP" id="MF_01333_B">
    <property type="entry name" value="Ribosomal_uL5_B"/>
    <property type="match status" value="1"/>
</dbReference>
<dbReference type="Pfam" id="PF00673">
    <property type="entry name" value="Ribosomal_L5_C"/>
    <property type="match status" value="1"/>
</dbReference>
<dbReference type="PIRSF" id="PIRSF002161">
    <property type="entry name" value="Ribosomal_L5"/>
    <property type="match status" value="1"/>
</dbReference>
<sequence length="197" mass="22244">MIDQAGSLKLKYFKEIRPKLRESLGKKNIHEPPRLEKIVINVGFGKGNPDQKQKEQIISRLAAVTGQNPVLTKARIAIAGFKIRKGQVIGAKVTLRNTKMYDFFEKLVSIVIPRLRDFRGMGLGSFDGRGNYTIGFREINVFPEVEYTRGEKTFGLEVVICTSTGNNDEAKMLLTELGMPFKKENTNRKKEVVVNKV</sequence>
<evidence type="ECO:0000256" key="3">
    <source>
        <dbReference type="ARBA" id="ARBA00023274"/>
    </source>
</evidence>
<dbReference type="GO" id="GO:0000049">
    <property type="term" value="F:tRNA binding"/>
    <property type="evidence" value="ECO:0007669"/>
    <property type="project" value="UniProtKB-UniRule"/>
</dbReference>
<name>A0A0H4TLT2_9BACT</name>
<dbReference type="InterPro" id="IPR031309">
    <property type="entry name" value="Ribosomal_uL5_C"/>
</dbReference>
<gene>
    <name evidence="5" type="primary">rplE</name>
</gene>
<keyword evidence="2 5" id="KW-0689">Ribosomal protein</keyword>
<comment type="similarity">
    <text evidence="1 5 6">Belongs to the universal ribosomal protein uL5 family.</text>
</comment>
<protein>
    <recommendedName>
        <fullName evidence="4 5">Large ribosomal subunit protein uL5</fullName>
    </recommendedName>
</protein>
<dbReference type="InterPro" id="IPR020929">
    <property type="entry name" value="Ribosomal_uL5_CS"/>
</dbReference>
<dbReference type="InterPro" id="IPR031310">
    <property type="entry name" value="Ribosomal_uL5_N"/>
</dbReference>
<keyword evidence="5" id="KW-0820">tRNA-binding</keyword>
<accession>A0A0H4TLT2</accession>
<dbReference type="InterPro" id="IPR002132">
    <property type="entry name" value="Ribosomal_uL5"/>
</dbReference>
<dbReference type="GO" id="GO:0019843">
    <property type="term" value="F:rRNA binding"/>
    <property type="evidence" value="ECO:0007669"/>
    <property type="project" value="UniProtKB-UniRule"/>
</dbReference>
<evidence type="ECO:0000256" key="6">
    <source>
        <dbReference type="RuleBase" id="RU003930"/>
    </source>
</evidence>